<evidence type="ECO:0000313" key="6">
    <source>
        <dbReference type="Proteomes" id="UP000306954"/>
    </source>
</evidence>
<keyword evidence="2" id="KW-0175">Coiled coil</keyword>
<evidence type="ECO:0000256" key="2">
    <source>
        <dbReference type="SAM" id="Coils"/>
    </source>
</evidence>
<name>A0A4T0H3Q2_WALIC</name>
<dbReference type="InterPro" id="IPR053299">
    <property type="entry name" value="ASTRA_WD_repeat"/>
</dbReference>
<feature type="region of interest" description="Disordered" evidence="3">
    <location>
        <begin position="729"/>
        <end position="770"/>
    </location>
</feature>
<feature type="domain" description="F-box" evidence="4">
    <location>
        <begin position="22"/>
        <end position="68"/>
    </location>
</feature>
<accession>A0A4T0H3Q2</accession>
<dbReference type="PROSITE" id="PS50181">
    <property type="entry name" value="FBOX"/>
    <property type="match status" value="1"/>
</dbReference>
<feature type="coiled-coil region" evidence="2">
    <location>
        <begin position="672"/>
        <end position="702"/>
    </location>
</feature>
<dbReference type="PROSITE" id="PS50082">
    <property type="entry name" value="WD_REPEATS_2"/>
    <property type="match status" value="1"/>
</dbReference>
<reference evidence="5 6" key="1">
    <citation type="submission" date="2019-03" db="EMBL/GenBank/DDBJ databases">
        <title>Sequencing 23 genomes of Wallemia ichthyophaga.</title>
        <authorList>
            <person name="Gostincar C."/>
        </authorList>
    </citation>
    <scope>NUCLEOTIDE SEQUENCE [LARGE SCALE GENOMIC DNA]</scope>
    <source>
        <strain evidence="5 6">EXF-8621</strain>
    </source>
</reference>
<dbReference type="InterPro" id="IPR036047">
    <property type="entry name" value="F-box-like_dom_sf"/>
</dbReference>
<evidence type="ECO:0000259" key="4">
    <source>
        <dbReference type="PROSITE" id="PS50181"/>
    </source>
</evidence>
<sequence length="990" mass="110045">MSNNLYSHSNSTDDEDDDTHLPSLLFHLPHDLVLHILTYLDPGSLIAVSLTNKSLYHTATDDAAWRRAFAFSFLGIQPSEENSKFTSIIASRISGRFSSWKEEFVRRSIYIRRWKKSKAPLITHNPRVATIHQISLDLSTITNPELTPRRLISVSLMHACLSRSEPFSGKLAKGYILAPGMAPNDASTVELSSDGRVIWGFASGFVGFTQIAKSALQHGSGAASAWGVRGSGLATHQNISRDFHYGPVTCLSHPSTTLSKSAWAAPSFVSGSMDGVVKLWSNEPELRCIWSSDVKKLLNSKGEELAHVDSVTQVAYDSTSCSIAAGYESGTVRVWSNMPIEACISEENPRDTIEEHRVAYTSLGSFTKYLPISKLLLDTQGPNDVSVLIYRKPETFFERHDIETKKKRIFGLGPISELTSFYLNNDLSKCSPLSTPILSRSASSTNNFSDALNIGSSFNTKDQILKHRRAVVAGDSSGRTCVWDWDARSDQVIEPLRIFGGHHSKITTISLTPLLLLTGAADGVLIAHDPLTGDAIRSFNQTSSTRHLSRYLATNEASTEDENAFAVSGIVADEFAVVAAIGNKVIAWKAGGIKDFKTRGKGWRGSNKGVAQKNQYSSDVRDEIRESLVMQDETDDVSESEADRKQNMMKTLGRLENLGLDESETLEYIMMISQEEEENQKKMREESEMEAILDEIKKSEDLEKQYEGDFPYEPIEGSSKQHIEDAINLEGDSDTNNLTKKEGKRSEYAPVAPQEEAIEEENPEPPSYSQVAENVDQNFEAQLEEAIKASLTNALITLNDMADVTKAEQLPNCKLMITGSSLSGKIELAKRVADLAGDKQRLRIQLSDPISNQHYFEHPHHKLFVIVVSCLEHMEDFTTQMKNIPQYLITRNLVYVVLSKSDLHLQHQMNPVEAKRWLMAYNADIPLMYWYSAKRSTDHIAKGILAYATRPLSSRSLLLYPAKPVFDGNAQVVGQDAKPTMGIISSRHHM</sequence>
<evidence type="ECO:0000313" key="5">
    <source>
        <dbReference type="EMBL" id="TIB09856.1"/>
    </source>
</evidence>
<gene>
    <name evidence="5" type="ORF">E3P90_03074</name>
</gene>
<dbReference type="Gene3D" id="1.20.1280.50">
    <property type="match status" value="1"/>
</dbReference>
<dbReference type="Gene3D" id="2.130.10.10">
    <property type="entry name" value="YVTN repeat-like/Quinoprotein amine dehydrogenase"/>
    <property type="match status" value="2"/>
</dbReference>
<dbReference type="SMART" id="SM00256">
    <property type="entry name" value="FBOX"/>
    <property type="match status" value="1"/>
</dbReference>
<dbReference type="Proteomes" id="UP000306954">
    <property type="component" value="Unassembled WGS sequence"/>
</dbReference>
<keyword evidence="1" id="KW-0853">WD repeat</keyword>
<evidence type="ECO:0000256" key="3">
    <source>
        <dbReference type="SAM" id="MobiDB-lite"/>
    </source>
</evidence>
<dbReference type="InterPro" id="IPR001810">
    <property type="entry name" value="F-box_dom"/>
</dbReference>
<protein>
    <recommendedName>
        <fullName evidence="4">F-box domain-containing protein</fullName>
    </recommendedName>
</protein>
<dbReference type="EMBL" id="SPOF01000036">
    <property type="protein sequence ID" value="TIB09856.1"/>
    <property type="molecule type" value="Genomic_DNA"/>
</dbReference>
<dbReference type="SUPFAM" id="SSF50978">
    <property type="entry name" value="WD40 repeat-like"/>
    <property type="match status" value="1"/>
</dbReference>
<dbReference type="PANTHER" id="PTHR44156">
    <property type="entry name" value="SUPERNUMERARY LIMBS, ISOFORM B-RELATED"/>
    <property type="match status" value="1"/>
</dbReference>
<dbReference type="InterPro" id="IPR036322">
    <property type="entry name" value="WD40_repeat_dom_sf"/>
</dbReference>
<proteinExistence type="predicted"/>
<dbReference type="Pfam" id="PF12937">
    <property type="entry name" value="F-box-like"/>
    <property type="match status" value="1"/>
</dbReference>
<dbReference type="SMART" id="SM00320">
    <property type="entry name" value="WD40"/>
    <property type="match status" value="3"/>
</dbReference>
<dbReference type="SUPFAM" id="SSF81383">
    <property type="entry name" value="F-box domain"/>
    <property type="match status" value="1"/>
</dbReference>
<dbReference type="InterPro" id="IPR015943">
    <property type="entry name" value="WD40/YVTN_repeat-like_dom_sf"/>
</dbReference>
<organism evidence="5 6">
    <name type="scientific">Wallemia ichthyophaga</name>
    <dbReference type="NCBI Taxonomy" id="245174"/>
    <lineage>
        <taxon>Eukaryota</taxon>
        <taxon>Fungi</taxon>
        <taxon>Dikarya</taxon>
        <taxon>Basidiomycota</taxon>
        <taxon>Wallemiomycotina</taxon>
        <taxon>Wallemiomycetes</taxon>
        <taxon>Wallemiales</taxon>
        <taxon>Wallemiaceae</taxon>
        <taxon>Wallemia</taxon>
    </lineage>
</organism>
<dbReference type="Pfam" id="PF00400">
    <property type="entry name" value="WD40"/>
    <property type="match status" value="2"/>
</dbReference>
<feature type="repeat" description="WD" evidence="1">
    <location>
        <begin position="304"/>
        <end position="336"/>
    </location>
</feature>
<dbReference type="InterPro" id="IPR001680">
    <property type="entry name" value="WD40_rpt"/>
</dbReference>
<dbReference type="AlphaFoldDB" id="A0A4T0H3Q2"/>
<evidence type="ECO:0000256" key="1">
    <source>
        <dbReference type="PROSITE-ProRule" id="PRU00221"/>
    </source>
</evidence>
<comment type="caution">
    <text evidence="5">The sequence shown here is derived from an EMBL/GenBank/DDBJ whole genome shotgun (WGS) entry which is preliminary data.</text>
</comment>